<name>A0A286P6M8_9BURK</name>
<organism evidence="2">
    <name type="scientific">Burkholderia contaminans</name>
    <dbReference type="NCBI Taxonomy" id="488447"/>
    <lineage>
        <taxon>Bacteria</taxon>
        <taxon>Pseudomonadati</taxon>
        <taxon>Pseudomonadota</taxon>
        <taxon>Betaproteobacteria</taxon>
        <taxon>Burkholderiales</taxon>
        <taxon>Burkholderiaceae</taxon>
        <taxon>Burkholderia</taxon>
        <taxon>Burkholderia cepacia complex</taxon>
    </lineage>
</organism>
<feature type="transmembrane region" description="Helical" evidence="1">
    <location>
        <begin position="103"/>
        <end position="124"/>
    </location>
</feature>
<accession>A0A286P6M8</accession>
<dbReference type="RefSeq" id="WP_046543794.1">
    <property type="nucleotide sequence ID" value="NZ_AP018360.1"/>
</dbReference>
<keyword evidence="1" id="KW-0812">Transmembrane</keyword>
<keyword evidence="1" id="KW-0472">Membrane</keyword>
<protein>
    <submittedName>
        <fullName evidence="2">Uncharacterized protein</fullName>
    </submittedName>
</protein>
<evidence type="ECO:0000313" key="3">
    <source>
        <dbReference type="EMBL" id="WFN23323.1"/>
    </source>
</evidence>
<gene>
    <name evidence="2" type="ORF">BCCH1_80030</name>
    <name evidence="3" type="ORF">LXE91_40015</name>
</gene>
<geneLocation type="plasmid" evidence="3 4">
    <name>unnamed1</name>
</geneLocation>
<dbReference type="EMBL" id="CP090643">
    <property type="protein sequence ID" value="WFN23323.1"/>
    <property type="molecule type" value="Genomic_DNA"/>
</dbReference>
<evidence type="ECO:0000313" key="2">
    <source>
        <dbReference type="EMBL" id="BBA45492.1"/>
    </source>
</evidence>
<dbReference type="EMBL" id="AP018360">
    <property type="protein sequence ID" value="BBA45492.1"/>
    <property type="molecule type" value="Genomic_DNA"/>
</dbReference>
<dbReference type="OrthoDB" id="9881316at2"/>
<sequence>MSRSTCSIVVSFILPVFVLLAVFRIGYALQRIETAQVVLRGPVCDMAGAEPQRGASSCSFEASLAGSLFGGWWISPKTHPNVQFQVNDSELLSYAYTRDAWHMAYFGMYWLPLLLLLILLPPVVRAVRHL</sequence>
<dbReference type="GeneID" id="71059894"/>
<dbReference type="Proteomes" id="UP001220209">
    <property type="component" value="Plasmid unnamed1"/>
</dbReference>
<feature type="transmembrane region" description="Helical" evidence="1">
    <location>
        <begin position="7"/>
        <end position="29"/>
    </location>
</feature>
<dbReference type="AlphaFoldDB" id="A0A286P6M8"/>
<reference evidence="2" key="2">
    <citation type="journal article" date="2017" name="Genome Announc.">
        <title>High-Quality Draft Genome Sequence of Burkholderia contaminans CH-1, a Gram-Negative Bacterium That Metabolizes 2-Azahypoxanthine, a Plant Growth-Regulating Compound.</title>
        <authorList>
            <person name="Choi J.-H."/>
            <person name="Sugiura H."/>
            <person name="Moriuchi R."/>
            <person name="Kawagishi H."/>
            <person name="Dohra H."/>
        </authorList>
    </citation>
    <scope>NUCLEOTIDE SEQUENCE</scope>
    <source>
        <strain evidence="2">CH-1</strain>
        <plasmid evidence="2">pBC453</plasmid>
    </source>
</reference>
<geneLocation type="plasmid" evidence="2">
    <name>pBC453</name>
</geneLocation>
<keyword evidence="2" id="KW-0614">Plasmid</keyword>
<reference evidence="3 4" key="3">
    <citation type="submission" date="2021-12" db="EMBL/GenBank/DDBJ databases">
        <title>Genomic and phenotypic characterization of three Burkholderia contaminans isolates recovered from different sources.</title>
        <authorList>
            <person name="Lopez De Volder A."/>
            <person name="Fan Y."/>
            <person name="Nunvar J."/>
            <person name="Herrera T."/>
            <person name="Timp W."/>
            <person name="Degrossi J."/>
        </authorList>
    </citation>
    <scope>NUCLEOTIDE SEQUENCE [LARGE SCALE GENOMIC DNA]</scope>
    <source>
        <strain evidence="3 4">LMG 23361</strain>
        <plasmid evidence="3 4">unnamed1</plasmid>
    </source>
</reference>
<proteinExistence type="predicted"/>
<reference evidence="2" key="1">
    <citation type="journal article" date="2016" name="Biosci. Biotechnol. Biochem.">
        <title>Bioconversion of AHX to AOH by resting cells of Burkholderia contaminans CH-1.</title>
        <authorList>
            <person name="Choi J.H."/>
            <person name="Kikuchi A."/>
            <person name="Pumkaeo P."/>
            <person name="Hirai H."/>
            <person name="Tokuyama S."/>
            <person name="Kawagishi H."/>
        </authorList>
    </citation>
    <scope>NUCLEOTIDE SEQUENCE</scope>
    <source>
        <strain evidence="2">CH-1</strain>
        <plasmid evidence="2">pBC453</plasmid>
    </source>
</reference>
<evidence type="ECO:0000256" key="1">
    <source>
        <dbReference type="SAM" id="Phobius"/>
    </source>
</evidence>
<keyword evidence="1" id="KW-1133">Transmembrane helix</keyword>
<evidence type="ECO:0000313" key="4">
    <source>
        <dbReference type="Proteomes" id="UP001220209"/>
    </source>
</evidence>